<gene>
    <name evidence="1" type="ORF">HPB47_012142</name>
</gene>
<accession>A0AC60NU97</accession>
<reference evidence="1 2" key="1">
    <citation type="journal article" date="2020" name="Cell">
        <title>Large-Scale Comparative Analyses of Tick Genomes Elucidate Their Genetic Diversity and Vector Capacities.</title>
        <authorList>
            <consortium name="Tick Genome and Microbiome Consortium (TIGMIC)"/>
            <person name="Jia N."/>
            <person name="Wang J."/>
            <person name="Shi W."/>
            <person name="Du L."/>
            <person name="Sun Y."/>
            <person name="Zhan W."/>
            <person name="Jiang J.F."/>
            <person name="Wang Q."/>
            <person name="Zhang B."/>
            <person name="Ji P."/>
            <person name="Bell-Sakyi L."/>
            <person name="Cui X.M."/>
            <person name="Yuan T.T."/>
            <person name="Jiang B.G."/>
            <person name="Yang W.F."/>
            <person name="Lam T.T."/>
            <person name="Chang Q.C."/>
            <person name="Ding S.J."/>
            <person name="Wang X.J."/>
            <person name="Zhu J.G."/>
            <person name="Ruan X.D."/>
            <person name="Zhao L."/>
            <person name="Wei J.T."/>
            <person name="Ye R.Z."/>
            <person name="Que T.C."/>
            <person name="Du C.H."/>
            <person name="Zhou Y.H."/>
            <person name="Cheng J.X."/>
            <person name="Dai P.F."/>
            <person name="Guo W.B."/>
            <person name="Han X.H."/>
            <person name="Huang E.J."/>
            <person name="Li L.F."/>
            <person name="Wei W."/>
            <person name="Gao Y.C."/>
            <person name="Liu J.Z."/>
            <person name="Shao H.Z."/>
            <person name="Wang X."/>
            <person name="Wang C.C."/>
            <person name="Yang T.C."/>
            <person name="Huo Q.B."/>
            <person name="Li W."/>
            <person name="Chen H.Y."/>
            <person name="Chen S.E."/>
            <person name="Zhou L.G."/>
            <person name="Ni X.B."/>
            <person name="Tian J.H."/>
            <person name="Sheng Y."/>
            <person name="Liu T."/>
            <person name="Pan Y.S."/>
            <person name="Xia L.Y."/>
            <person name="Li J."/>
            <person name="Zhao F."/>
            <person name="Cao W.C."/>
        </authorList>
    </citation>
    <scope>NUCLEOTIDE SEQUENCE [LARGE SCALE GENOMIC DNA]</scope>
    <source>
        <strain evidence="1">Iper-2018</strain>
    </source>
</reference>
<name>A0AC60NU97_IXOPE</name>
<proteinExistence type="predicted"/>
<evidence type="ECO:0000313" key="2">
    <source>
        <dbReference type="Proteomes" id="UP000805193"/>
    </source>
</evidence>
<sequence>MAEGRRSGRSHKPVNYAKLDIGSDEDDDFRSAEAANNKRTKQKDKEGIPPKDGRKKETEKLPAKDVDSVFATGSEIDSKPRRLSLDEKLFDRDLKAALILSQMGATPQTSAGVLHLETDCVVATENFEVAGEVEVESSCDTGASVVPGQELESTPPPETAGDLESTEASDSSEEEFCSPRSKRRKADLQENVAESPPLLVAEDIARLTNTNW</sequence>
<organism evidence="1 2">
    <name type="scientific">Ixodes persulcatus</name>
    <name type="common">Taiga tick</name>
    <dbReference type="NCBI Taxonomy" id="34615"/>
    <lineage>
        <taxon>Eukaryota</taxon>
        <taxon>Metazoa</taxon>
        <taxon>Ecdysozoa</taxon>
        <taxon>Arthropoda</taxon>
        <taxon>Chelicerata</taxon>
        <taxon>Arachnida</taxon>
        <taxon>Acari</taxon>
        <taxon>Parasitiformes</taxon>
        <taxon>Ixodida</taxon>
        <taxon>Ixodoidea</taxon>
        <taxon>Ixodidae</taxon>
        <taxon>Ixodinae</taxon>
        <taxon>Ixodes</taxon>
    </lineage>
</organism>
<dbReference type="Proteomes" id="UP000805193">
    <property type="component" value="Unassembled WGS sequence"/>
</dbReference>
<keyword evidence="2" id="KW-1185">Reference proteome</keyword>
<dbReference type="EMBL" id="JABSTQ010011494">
    <property type="protein sequence ID" value="KAG0410721.1"/>
    <property type="molecule type" value="Genomic_DNA"/>
</dbReference>
<comment type="caution">
    <text evidence="1">The sequence shown here is derived from an EMBL/GenBank/DDBJ whole genome shotgun (WGS) entry which is preliminary data.</text>
</comment>
<protein>
    <submittedName>
        <fullName evidence="1">Uncharacterized protein</fullName>
    </submittedName>
</protein>
<evidence type="ECO:0000313" key="1">
    <source>
        <dbReference type="EMBL" id="KAG0410721.1"/>
    </source>
</evidence>